<reference evidence="2" key="1">
    <citation type="submission" date="2023-06" db="EMBL/GenBank/DDBJ databases">
        <title>Genome-scale phylogeny and comparative genomics of the fungal order Sordariales.</title>
        <authorList>
            <consortium name="Lawrence Berkeley National Laboratory"/>
            <person name="Hensen N."/>
            <person name="Bonometti L."/>
            <person name="Westerberg I."/>
            <person name="Brannstrom I.O."/>
            <person name="Guillou S."/>
            <person name="Cros-Aarteil S."/>
            <person name="Calhoun S."/>
            <person name="Haridas S."/>
            <person name="Kuo A."/>
            <person name="Mondo S."/>
            <person name="Pangilinan J."/>
            <person name="Riley R."/>
            <person name="Labutti K."/>
            <person name="Andreopoulos B."/>
            <person name="Lipzen A."/>
            <person name="Chen C."/>
            <person name="Yanf M."/>
            <person name="Daum C."/>
            <person name="Ng V."/>
            <person name="Clum A."/>
            <person name="Steindorff A."/>
            <person name="Ohm R."/>
            <person name="Martin F."/>
            <person name="Silar P."/>
            <person name="Natvig D."/>
            <person name="Lalanne C."/>
            <person name="Gautier V."/>
            <person name="Ament-Velasquez S.L."/>
            <person name="Kruys A."/>
            <person name="Hutchinson M.I."/>
            <person name="Powell A.J."/>
            <person name="Barry K."/>
            <person name="Miller A.N."/>
            <person name="Grigoriev I.V."/>
            <person name="Debuchy R."/>
            <person name="Gladieux P."/>
            <person name="Thoren M.H."/>
            <person name="Johannesson H."/>
        </authorList>
    </citation>
    <scope>NUCLEOTIDE SEQUENCE</scope>
    <source>
        <strain evidence="2">8032-3</strain>
    </source>
</reference>
<protein>
    <submittedName>
        <fullName evidence="2">Uncharacterized protein</fullName>
    </submittedName>
</protein>
<accession>A0AAJ0FNH4</accession>
<feature type="compositionally biased region" description="Polar residues" evidence="1">
    <location>
        <begin position="22"/>
        <end position="40"/>
    </location>
</feature>
<feature type="region of interest" description="Disordered" evidence="1">
    <location>
        <begin position="58"/>
        <end position="77"/>
    </location>
</feature>
<evidence type="ECO:0000313" key="2">
    <source>
        <dbReference type="EMBL" id="KAK1769004.1"/>
    </source>
</evidence>
<dbReference type="AlphaFoldDB" id="A0AAJ0FNH4"/>
<dbReference type="RefSeq" id="XP_060285217.1">
    <property type="nucleotide sequence ID" value="XM_060423981.1"/>
</dbReference>
<name>A0AAJ0FNH4_9PEZI</name>
<evidence type="ECO:0000313" key="3">
    <source>
        <dbReference type="Proteomes" id="UP001244011"/>
    </source>
</evidence>
<gene>
    <name evidence="2" type="ORF">QBC33DRAFT_370220</name>
</gene>
<sequence>MRDAEEELDLKERIDLQGGLDSGTTHDNNPPQSLAPSQAATMPRPPSCKSITRGFKDMEISDGTQQGKQKRKAMRHGPLDKCTKARAALMRKLGACQKCCCRRVKCTHHDWTKFETEYQTSKDPPANPPTIPSYNHQAMSSAAYSLPVQCWQPTKPQDLEMDLIGVGHNPATLAPPTVSLGWDAEHDFGLVLQSHGSYQNWPASSDDHPLSNAFGAHQPPPSTVSTLWDQCLPIGRQVSEARDEWECQWRNDGTGSLISSGGGEACPHRHLTLRELRNHCSCAHGQYRKAEEPFFGRCMDCQFDNNRPGPCPQCRQGYSSSSEK</sequence>
<evidence type="ECO:0000256" key="1">
    <source>
        <dbReference type="SAM" id="MobiDB-lite"/>
    </source>
</evidence>
<dbReference type="GeneID" id="85307168"/>
<organism evidence="2 3">
    <name type="scientific">Phialemonium atrogriseum</name>
    <dbReference type="NCBI Taxonomy" id="1093897"/>
    <lineage>
        <taxon>Eukaryota</taxon>
        <taxon>Fungi</taxon>
        <taxon>Dikarya</taxon>
        <taxon>Ascomycota</taxon>
        <taxon>Pezizomycotina</taxon>
        <taxon>Sordariomycetes</taxon>
        <taxon>Sordariomycetidae</taxon>
        <taxon>Cephalothecales</taxon>
        <taxon>Cephalothecaceae</taxon>
        <taxon>Phialemonium</taxon>
    </lineage>
</organism>
<dbReference type="Proteomes" id="UP001244011">
    <property type="component" value="Unassembled WGS sequence"/>
</dbReference>
<comment type="caution">
    <text evidence="2">The sequence shown here is derived from an EMBL/GenBank/DDBJ whole genome shotgun (WGS) entry which is preliminary data.</text>
</comment>
<feature type="region of interest" description="Disordered" evidence="1">
    <location>
        <begin position="1"/>
        <end position="52"/>
    </location>
</feature>
<proteinExistence type="predicted"/>
<keyword evidence="3" id="KW-1185">Reference proteome</keyword>
<dbReference type="EMBL" id="MU839004">
    <property type="protein sequence ID" value="KAK1769004.1"/>
    <property type="molecule type" value="Genomic_DNA"/>
</dbReference>